<feature type="transmembrane region" description="Helical" evidence="6">
    <location>
        <begin position="164"/>
        <end position="182"/>
    </location>
</feature>
<evidence type="ECO:0000256" key="6">
    <source>
        <dbReference type="SAM" id="Phobius"/>
    </source>
</evidence>
<evidence type="ECO:0000259" key="7">
    <source>
        <dbReference type="PROSITE" id="PS51012"/>
    </source>
</evidence>
<dbReference type="Pfam" id="PF12698">
    <property type="entry name" value="ABC2_membrane_3"/>
    <property type="match status" value="1"/>
</dbReference>
<dbReference type="InterPro" id="IPR000412">
    <property type="entry name" value="ABC_2_transport"/>
</dbReference>
<feature type="transmembrane region" description="Helical" evidence="6">
    <location>
        <begin position="96"/>
        <end position="121"/>
    </location>
</feature>
<keyword evidence="2 6" id="KW-0812">Transmembrane</keyword>
<feature type="transmembrane region" description="Helical" evidence="6">
    <location>
        <begin position="20"/>
        <end position="39"/>
    </location>
</feature>
<comment type="caution">
    <text evidence="8">The sequence shown here is derived from an EMBL/GenBank/DDBJ whole genome shotgun (WGS) entry which is preliminary data.</text>
</comment>
<proteinExistence type="predicted"/>
<evidence type="ECO:0000256" key="3">
    <source>
        <dbReference type="ARBA" id="ARBA00022989"/>
    </source>
</evidence>
<evidence type="ECO:0000313" key="8">
    <source>
        <dbReference type="EMBL" id="MFC6956402.1"/>
    </source>
</evidence>
<gene>
    <name evidence="8" type="ORF">ACFQS3_04235</name>
</gene>
<dbReference type="InterPro" id="IPR047817">
    <property type="entry name" value="ABC2_TM_bact-type"/>
</dbReference>
<name>A0ABW2D5L6_9ACTN</name>
<dbReference type="InterPro" id="IPR051784">
    <property type="entry name" value="Nod_factor_ABC_transporter"/>
</dbReference>
<evidence type="ECO:0000256" key="2">
    <source>
        <dbReference type="ARBA" id="ARBA00022692"/>
    </source>
</evidence>
<keyword evidence="3 6" id="KW-1133">Transmembrane helix</keyword>
<keyword evidence="9" id="KW-1185">Reference proteome</keyword>
<feature type="transmembrane region" description="Helical" evidence="6">
    <location>
        <begin position="51"/>
        <end position="75"/>
    </location>
</feature>
<feature type="transmembrane region" description="Helical" evidence="6">
    <location>
        <begin position="133"/>
        <end position="152"/>
    </location>
</feature>
<evidence type="ECO:0000256" key="4">
    <source>
        <dbReference type="ARBA" id="ARBA00023136"/>
    </source>
</evidence>
<reference evidence="9" key="1">
    <citation type="journal article" date="2019" name="Int. J. Syst. Evol. Microbiol.">
        <title>The Global Catalogue of Microorganisms (GCM) 10K type strain sequencing project: providing services to taxonomists for standard genome sequencing and annotation.</title>
        <authorList>
            <consortium name="The Broad Institute Genomics Platform"/>
            <consortium name="The Broad Institute Genome Sequencing Center for Infectious Disease"/>
            <person name="Wu L."/>
            <person name="Ma J."/>
        </authorList>
    </citation>
    <scope>NUCLEOTIDE SEQUENCE [LARGE SCALE GENOMIC DNA]</scope>
    <source>
        <strain evidence="9">KACC 12634</strain>
    </source>
</reference>
<protein>
    <submittedName>
        <fullName evidence="8">ABC transporter permease</fullName>
    </submittedName>
</protein>
<sequence length="246" mass="26527">MNPTYTRLEIVRMLRNPRFLIFAFFFPVLLFLLQANVFVTGSGAEKSSAVAVVMVNMIAFGAVFAAMNNGARLAVERAAGWQRQLRLTPLSGRGYMFGKGLTGMLLALPVVVAIPVLAVLAEGVRLGGGEWTRVILGIWIGAIPFVLLGLLIGQLVTPDTLQPVNMGVSLAMGFLGGLWIPVDAMPDWLRTVSPFLPSYWLTQIGRGAVTTDLTRSLGLSAAVLAAWAIVLGALVVWRYRKDSARA</sequence>
<dbReference type="PANTHER" id="PTHR43229">
    <property type="entry name" value="NODULATION PROTEIN J"/>
    <property type="match status" value="1"/>
</dbReference>
<organism evidence="8 9">
    <name type="scientific">Glycomyces mayteni</name>
    <dbReference type="NCBI Taxonomy" id="543887"/>
    <lineage>
        <taxon>Bacteria</taxon>
        <taxon>Bacillati</taxon>
        <taxon>Actinomycetota</taxon>
        <taxon>Actinomycetes</taxon>
        <taxon>Glycomycetales</taxon>
        <taxon>Glycomycetaceae</taxon>
        <taxon>Glycomyces</taxon>
    </lineage>
</organism>
<dbReference type="PANTHER" id="PTHR43229:SF2">
    <property type="entry name" value="NODULATION PROTEIN J"/>
    <property type="match status" value="1"/>
</dbReference>
<keyword evidence="5" id="KW-0046">Antibiotic resistance</keyword>
<evidence type="ECO:0000256" key="5">
    <source>
        <dbReference type="ARBA" id="ARBA00023251"/>
    </source>
</evidence>
<dbReference type="PIRSF" id="PIRSF006648">
    <property type="entry name" value="DrrB"/>
    <property type="match status" value="1"/>
</dbReference>
<keyword evidence="4 6" id="KW-0472">Membrane</keyword>
<accession>A0ABW2D5L6</accession>
<comment type="subcellular location">
    <subcellularLocation>
        <location evidence="1">Membrane</location>
        <topology evidence="1">Multi-pass membrane protein</topology>
    </subcellularLocation>
</comment>
<dbReference type="EMBL" id="JBHSYS010000001">
    <property type="protein sequence ID" value="MFC6956402.1"/>
    <property type="molecule type" value="Genomic_DNA"/>
</dbReference>
<dbReference type="RefSeq" id="WP_382354325.1">
    <property type="nucleotide sequence ID" value="NZ_JBHMBP010000004.1"/>
</dbReference>
<evidence type="ECO:0000256" key="1">
    <source>
        <dbReference type="ARBA" id="ARBA00004141"/>
    </source>
</evidence>
<dbReference type="InterPro" id="IPR013525">
    <property type="entry name" value="ABC2_TM"/>
</dbReference>
<dbReference type="PROSITE" id="PS51012">
    <property type="entry name" value="ABC_TM2"/>
    <property type="match status" value="1"/>
</dbReference>
<feature type="domain" description="ABC transmembrane type-2" evidence="7">
    <location>
        <begin position="18"/>
        <end position="242"/>
    </location>
</feature>
<evidence type="ECO:0000313" key="9">
    <source>
        <dbReference type="Proteomes" id="UP001596470"/>
    </source>
</evidence>
<dbReference type="Proteomes" id="UP001596470">
    <property type="component" value="Unassembled WGS sequence"/>
</dbReference>
<feature type="transmembrane region" description="Helical" evidence="6">
    <location>
        <begin position="217"/>
        <end position="237"/>
    </location>
</feature>